<evidence type="ECO:0000313" key="3">
    <source>
        <dbReference type="Proteomes" id="UP000594621"/>
    </source>
</evidence>
<proteinExistence type="predicted"/>
<dbReference type="EMBL" id="CP061379">
    <property type="protein sequence ID" value="QPF88812.1"/>
    <property type="molecule type" value="Genomic_DNA"/>
</dbReference>
<name>A0A7S9D086_9BRAD</name>
<evidence type="ECO:0000313" key="2">
    <source>
        <dbReference type="EMBL" id="QPF88812.1"/>
    </source>
</evidence>
<dbReference type="RefSeq" id="WP_195798363.1">
    <property type="nucleotide sequence ID" value="NZ_CP061379.1"/>
</dbReference>
<dbReference type="Proteomes" id="UP000594621">
    <property type="component" value="Chromosome"/>
</dbReference>
<keyword evidence="3" id="KW-1185">Reference proteome</keyword>
<organism evidence="2 3">
    <name type="scientific">Bradyrhizobium commune</name>
    <dbReference type="NCBI Taxonomy" id="83627"/>
    <lineage>
        <taxon>Bacteria</taxon>
        <taxon>Pseudomonadati</taxon>
        <taxon>Pseudomonadota</taxon>
        <taxon>Alphaproteobacteria</taxon>
        <taxon>Hyphomicrobiales</taxon>
        <taxon>Nitrobacteraceae</taxon>
        <taxon>Bradyrhizobium</taxon>
    </lineage>
</organism>
<accession>A0A7S9D086</accession>
<feature type="region of interest" description="Disordered" evidence="1">
    <location>
        <begin position="1"/>
        <end position="22"/>
    </location>
</feature>
<gene>
    <name evidence="2" type="ORF">IC761_20010</name>
</gene>
<sequence>MAREPWQVFEENKRRDEARRSGGKGGFPLKDVLVVSTSTAAFLMSATTTYLSSFRELDDVRVVVAHHPMMWHEPLADKVKLLAKHDMTFSNAGNRSAAITAISLYINRNFPGAAPDEKVSCEHGGTASSAAYDIKPFTIAPRETIVKSVHLVTPDASPDPDDGVELSLQTMSTPADFEMKLHLCILFAVVTPDVQYRVRKELSPELSFRHSGSFRYNVPRRGETRSSMFEQMEVGQWVLVKAAKTIFTSNRDFADR</sequence>
<reference evidence="2 3" key="1">
    <citation type="submission" date="2020-09" db="EMBL/GenBank/DDBJ databases">
        <title>Complete genomes of bradyrhizobia occurring on native shrubby legumes in Australia.</title>
        <authorList>
            <person name="Lafay B."/>
        </authorList>
    </citation>
    <scope>NUCLEOTIDE SEQUENCE [LARGE SCALE GENOMIC DNA]</scope>
    <source>
        <strain evidence="2 3">BDV5040</strain>
    </source>
</reference>
<dbReference type="AlphaFoldDB" id="A0A7S9D086"/>
<evidence type="ECO:0000256" key="1">
    <source>
        <dbReference type="SAM" id="MobiDB-lite"/>
    </source>
</evidence>
<dbReference type="KEGG" id="bcou:IC761_20010"/>
<feature type="compositionally biased region" description="Basic and acidic residues" evidence="1">
    <location>
        <begin position="10"/>
        <end position="20"/>
    </location>
</feature>
<protein>
    <submittedName>
        <fullName evidence="2">Uncharacterized protein</fullName>
    </submittedName>
</protein>